<dbReference type="EMBL" id="WIXP02000008">
    <property type="protein sequence ID" value="KAF6207111.1"/>
    <property type="molecule type" value="Genomic_DNA"/>
</dbReference>
<dbReference type="GO" id="GO:0016798">
    <property type="term" value="F:hydrolase activity, acting on glycosyl bonds"/>
    <property type="evidence" value="ECO:0007669"/>
    <property type="project" value="TreeGrafter"/>
</dbReference>
<dbReference type="Gene3D" id="3.40.1190.20">
    <property type="match status" value="1"/>
</dbReference>
<evidence type="ECO:0000256" key="1">
    <source>
        <dbReference type="ARBA" id="ARBA00022679"/>
    </source>
</evidence>
<dbReference type="GO" id="GO:0016301">
    <property type="term" value="F:kinase activity"/>
    <property type="evidence" value="ECO:0007669"/>
    <property type="project" value="UniProtKB-KW"/>
</dbReference>
<dbReference type="InterPro" id="IPR011611">
    <property type="entry name" value="PfkB_dom"/>
</dbReference>
<sequence>MKIRDFEKCSFKQDTSGVRIVDKGRTACYSALIDTKGDAKLGVGDMEIHSNISPTQIAANGNSLITSDFVVIDGNIPAETIESVLNISHNNRIPVWFEPTDVLKSQKPFNTNLWTTISCSSPNLFELKEMASAAGVRLDEELLLNNVDGLLKQLLYLGQPLVEHIPILMVTMGKLGMLMLSQCSSDESLRDALLRPRKPEIYARYYPAVPLPNVVNSLGAGDNTAAGFIDGLLRGLTEPECVALGHLASREALQSPMAVPKEFKSYKADSQTKAAYLEVALG</sequence>
<dbReference type="PANTHER" id="PTHR42909">
    <property type="entry name" value="ZGC:136858"/>
    <property type="match status" value="1"/>
</dbReference>
<keyword evidence="3" id="KW-0418">Kinase</keyword>
<dbReference type="InterPro" id="IPR029056">
    <property type="entry name" value="Ribokinase-like"/>
</dbReference>
<organism evidence="5 6">
    <name type="scientific">Apolygus lucorum</name>
    <name type="common">Small green plant bug</name>
    <name type="synonym">Lygocoris lucorum</name>
    <dbReference type="NCBI Taxonomy" id="248454"/>
    <lineage>
        <taxon>Eukaryota</taxon>
        <taxon>Metazoa</taxon>
        <taxon>Ecdysozoa</taxon>
        <taxon>Arthropoda</taxon>
        <taxon>Hexapoda</taxon>
        <taxon>Insecta</taxon>
        <taxon>Pterygota</taxon>
        <taxon>Neoptera</taxon>
        <taxon>Paraneoptera</taxon>
        <taxon>Hemiptera</taxon>
        <taxon>Heteroptera</taxon>
        <taxon>Panheteroptera</taxon>
        <taxon>Cimicomorpha</taxon>
        <taxon>Miridae</taxon>
        <taxon>Mirini</taxon>
        <taxon>Apolygus</taxon>
    </lineage>
</organism>
<dbReference type="Pfam" id="PF00294">
    <property type="entry name" value="PfkB"/>
    <property type="match status" value="1"/>
</dbReference>
<gene>
    <name evidence="5" type="ORF">GE061_018350</name>
</gene>
<comment type="caution">
    <text evidence="5">The sequence shown here is derived from an EMBL/GenBank/DDBJ whole genome shotgun (WGS) entry which is preliminary data.</text>
</comment>
<keyword evidence="6" id="KW-1185">Reference proteome</keyword>
<evidence type="ECO:0000259" key="4">
    <source>
        <dbReference type="Pfam" id="PF00294"/>
    </source>
</evidence>
<protein>
    <recommendedName>
        <fullName evidence="4">Carbohydrate kinase PfkB domain-containing protein</fullName>
    </recommendedName>
</protein>
<dbReference type="GO" id="GO:0004730">
    <property type="term" value="F:pseudouridylate synthase activity"/>
    <property type="evidence" value="ECO:0007669"/>
    <property type="project" value="TreeGrafter"/>
</dbReference>
<evidence type="ECO:0000313" key="6">
    <source>
        <dbReference type="Proteomes" id="UP000466442"/>
    </source>
</evidence>
<proteinExistence type="predicted"/>
<dbReference type="PANTHER" id="PTHR42909:SF1">
    <property type="entry name" value="CARBOHYDRATE KINASE PFKB DOMAIN-CONTAINING PROTEIN"/>
    <property type="match status" value="1"/>
</dbReference>
<dbReference type="GO" id="GO:0005737">
    <property type="term" value="C:cytoplasm"/>
    <property type="evidence" value="ECO:0007669"/>
    <property type="project" value="TreeGrafter"/>
</dbReference>
<evidence type="ECO:0000256" key="3">
    <source>
        <dbReference type="ARBA" id="ARBA00022777"/>
    </source>
</evidence>
<name>A0A6A4JAV8_APOLU</name>
<dbReference type="SUPFAM" id="SSF53613">
    <property type="entry name" value="Ribokinase-like"/>
    <property type="match status" value="1"/>
</dbReference>
<dbReference type="GO" id="GO:0006796">
    <property type="term" value="P:phosphate-containing compound metabolic process"/>
    <property type="evidence" value="ECO:0007669"/>
    <property type="project" value="UniProtKB-ARBA"/>
</dbReference>
<dbReference type="OrthoDB" id="198885at2759"/>
<dbReference type="GO" id="GO:0046872">
    <property type="term" value="F:metal ion binding"/>
    <property type="evidence" value="ECO:0007669"/>
    <property type="project" value="UniProtKB-KW"/>
</dbReference>
<dbReference type="PROSITE" id="PS00584">
    <property type="entry name" value="PFKB_KINASES_2"/>
    <property type="match status" value="1"/>
</dbReference>
<keyword evidence="1" id="KW-0808">Transferase</keyword>
<feature type="domain" description="Carbohydrate kinase PfkB" evidence="4">
    <location>
        <begin position="14"/>
        <end position="256"/>
    </location>
</feature>
<evidence type="ECO:0000256" key="2">
    <source>
        <dbReference type="ARBA" id="ARBA00022723"/>
    </source>
</evidence>
<evidence type="ECO:0000313" key="5">
    <source>
        <dbReference type="EMBL" id="KAF6207111.1"/>
    </source>
</evidence>
<dbReference type="AlphaFoldDB" id="A0A6A4JAV8"/>
<dbReference type="InterPro" id="IPR002173">
    <property type="entry name" value="Carboh/pur_kinase_PfkB_CS"/>
</dbReference>
<dbReference type="Proteomes" id="UP000466442">
    <property type="component" value="Unassembled WGS sequence"/>
</dbReference>
<keyword evidence="2" id="KW-0479">Metal-binding</keyword>
<accession>A0A6A4JAV8</accession>
<reference evidence="5" key="1">
    <citation type="journal article" date="2021" name="Mol. Ecol. Resour.">
        <title>Apolygus lucorum genome provides insights into omnivorousness and mesophyll feeding.</title>
        <authorList>
            <person name="Liu Y."/>
            <person name="Liu H."/>
            <person name="Wang H."/>
            <person name="Huang T."/>
            <person name="Liu B."/>
            <person name="Yang B."/>
            <person name="Yin L."/>
            <person name="Li B."/>
            <person name="Zhang Y."/>
            <person name="Zhang S."/>
            <person name="Jiang F."/>
            <person name="Zhang X."/>
            <person name="Ren Y."/>
            <person name="Wang B."/>
            <person name="Wang S."/>
            <person name="Lu Y."/>
            <person name="Wu K."/>
            <person name="Fan W."/>
            <person name="Wang G."/>
        </authorList>
    </citation>
    <scope>NUCLEOTIDE SEQUENCE</scope>
    <source>
        <strain evidence="5">12Hb</strain>
    </source>
</reference>